<dbReference type="SUPFAM" id="SSF57701">
    <property type="entry name" value="Zn2/Cys6 DNA-binding domain"/>
    <property type="match status" value="1"/>
</dbReference>
<dbReference type="PROSITE" id="PS00463">
    <property type="entry name" value="ZN2_CY6_FUNGAL_1"/>
    <property type="match status" value="1"/>
</dbReference>
<dbReference type="RefSeq" id="XP_002582353.1">
    <property type="nucleotide sequence ID" value="XM_002582307.1"/>
</dbReference>
<protein>
    <recommendedName>
        <fullName evidence="6">Zn(2)-C6 fungal-type domain-containing protein</fullName>
    </recommendedName>
</protein>
<sequence length="262" mass="28985">MTNSGFAVVLHDINWELRDLNVTMMDSNRFSVQRRQAGQPLTQPHHFNLAASPSPNAVNYPIPSAPSPLGSDLGNTPTPPSFQTELKVAIPRLQRLGSKHSSPGSDRQRVSHACRMCRQRKSKCDGVQPSCGRCRDQEIECHYEAGKREMLKQNARTMAAKVERYESLLKQLLPAQDLSRQQDIRNALAEASGELPPGCEQMLWTGLAARRYRLRLCANAQDGSLAIDDDNSLSAMTSLKYEDYAQHNGTGHMGPAGYGHMG</sequence>
<dbReference type="Gene3D" id="4.10.240.10">
    <property type="entry name" value="Zn(2)-C6 fungal-type DNA-binding domain"/>
    <property type="match status" value="1"/>
</dbReference>
<dbReference type="EMBL" id="CH476619">
    <property type="protein sequence ID" value="EEP82261.1"/>
    <property type="molecule type" value="Genomic_DNA"/>
</dbReference>
<dbReference type="HOGENOM" id="CLU_1062443_0_0_1"/>
<dbReference type="GO" id="GO:0003677">
    <property type="term" value="F:DNA binding"/>
    <property type="evidence" value="ECO:0007669"/>
    <property type="project" value="UniProtKB-KW"/>
</dbReference>
<evidence type="ECO:0000256" key="5">
    <source>
        <dbReference type="SAM" id="MobiDB-lite"/>
    </source>
</evidence>
<keyword evidence="3" id="KW-0804">Transcription</keyword>
<dbReference type="PANTHER" id="PTHR47654">
    <property type="entry name" value="ZN(II)2CYS6 TRANSCRIPTION FACTOR (EUROFUNG)-RELATED"/>
    <property type="match status" value="1"/>
</dbReference>
<evidence type="ECO:0000259" key="6">
    <source>
        <dbReference type="PROSITE" id="PS50048"/>
    </source>
</evidence>
<reference evidence="8" key="1">
    <citation type="journal article" date="2009" name="Genome Res.">
        <title>Comparative genomic analyses of the human fungal pathogens Coccidioides and their relatives.</title>
        <authorList>
            <person name="Sharpton T.J."/>
            <person name="Stajich J.E."/>
            <person name="Rounsley S.D."/>
            <person name="Gardner M.J."/>
            <person name="Wortman J.R."/>
            <person name="Jordar V.S."/>
            <person name="Maiti R."/>
            <person name="Kodira C.D."/>
            <person name="Neafsey D.E."/>
            <person name="Zeng Q."/>
            <person name="Hung C.-Y."/>
            <person name="McMahan C."/>
            <person name="Muszewska A."/>
            <person name="Grynberg M."/>
            <person name="Mandel M.A."/>
            <person name="Kellner E.M."/>
            <person name="Barker B.M."/>
            <person name="Galgiani J.N."/>
            <person name="Orbach M.J."/>
            <person name="Kirkland T.N."/>
            <person name="Cole G.T."/>
            <person name="Henn M.R."/>
            <person name="Birren B.W."/>
            <person name="Taylor J.W."/>
        </authorList>
    </citation>
    <scope>NUCLEOTIDE SEQUENCE [LARGE SCALE GENOMIC DNA]</scope>
    <source>
        <strain evidence="8">UAMH 1704</strain>
    </source>
</reference>
<dbReference type="KEGG" id="ure:UREG_07126"/>
<evidence type="ECO:0000256" key="3">
    <source>
        <dbReference type="ARBA" id="ARBA00023163"/>
    </source>
</evidence>
<gene>
    <name evidence="7" type="ORF">UREG_07126</name>
</gene>
<dbReference type="GeneID" id="8444570"/>
<dbReference type="VEuPathDB" id="FungiDB:UREG_07126"/>
<dbReference type="GO" id="GO:0000981">
    <property type="term" value="F:DNA-binding transcription factor activity, RNA polymerase II-specific"/>
    <property type="evidence" value="ECO:0007669"/>
    <property type="project" value="InterPro"/>
</dbReference>
<dbReference type="eggNOG" id="ENOG502RZ6G">
    <property type="taxonomic scope" value="Eukaryota"/>
</dbReference>
<keyword evidence="1" id="KW-0805">Transcription regulation</keyword>
<name>C4JY75_UNCRE</name>
<dbReference type="InterPro" id="IPR001138">
    <property type="entry name" value="Zn2Cys6_DnaBD"/>
</dbReference>
<feature type="domain" description="Zn(2)-C6 fungal-type" evidence="6">
    <location>
        <begin position="113"/>
        <end position="143"/>
    </location>
</feature>
<evidence type="ECO:0000256" key="4">
    <source>
        <dbReference type="ARBA" id="ARBA00023242"/>
    </source>
</evidence>
<keyword evidence="4" id="KW-0539">Nucleus</keyword>
<feature type="region of interest" description="Disordered" evidence="5">
    <location>
        <begin position="44"/>
        <end position="81"/>
    </location>
</feature>
<accession>C4JY75</accession>
<evidence type="ECO:0000256" key="2">
    <source>
        <dbReference type="ARBA" id="ARBA00023125"/>
    </source>
</evidence>
<keyword evidence="8" id="KW-1185">Reference proteome</keyword>
<proteinExistence type="predicted"/>
<evidence type="ECO:0000256" key="1">
    <source>
        <dbReference type="ARBA" id="ARBA00023015"/>
    </source>
</evidence>
<evidence type="ECO:0000313" key="8">
    <source>
        <dbReference type="Proteomes" id="UP000002058"/>
    </source>
</evidence>
<dbReference type="AlphaFoldDB" id="C4JY75"/>
<dbReference type="OrthoDB" id="5296287at2759"/>
<dbReference type="PANTHER" id="PTHR47654:SF5">
    <property type="entry name" value="TRANSCRIPTION FACTOR DOMAIN-CONTAINING PROTEIN"/>
    <property type="match status" value="1"/>
</dbReference>
<dbReference type="Proteomes" id="UP000002058">
    <property type="component" value="Unassembled WGS sequence"/>
</dbReference>
<dbReference type="PROSITE" id="PS50048">
    <property type="entry name" value="ZN2_CY6_FUNGAL_2"/>
    <property type="match status" value="1"/>
</dbReference>
<dbReference type="GO" id="GO:0008270">
    <property type="term" value="F:zinc ion binding"/>
    <property type="evidence" value="ECO:0007669"/>
    <property type="project" value="InterPro"/>
</dbReference>
<dbReference type="SMART" id="SM00066">
    <property type="entry name" value="GAL4"/>
    <property type="match status" value="1"/>
</dbReference>
<keyword evidence="2" id="KW-0238">DNA-binding</keyword>
<evidence type="ECO:0000313" key="7">
    <source>
        <dbReference type="EMBL" id="EEP82261.1"/>
    </source>
</evidence>
<dbReference type="CDD" id="cd00067">
    <property type="entry name" value="GAL4"/>
    <property type="match status" value="1"/>
</dbReference>
<dbReference type="InterPro" id="IPR036864">
    <property type="entry name" value="Zn2-C6_fun-type_DNA-bd_sf"/>
</dbReference>
<organism evidence="7 8">
    <name type="scientific">Uncinocarpus reesii (strain UAMH 1704)</name>
    <dbReference type="NCBI Taxonomy" id="336963"/>
    <lineage>
        <taxon>Eukaryota</taxon>
        <taxon>Fungi</taxon>
        <taxon>Dikarya</taxon>
        <taxon>Ascomycota</taxon>
        <taxon>Pezizomycotina</taxon>
        <taxon>Eurotiomycetes</taxon>
        <taxon>Eurotiomycetidae</taxon>
        <taxon>Onygenales</taxon>
        <taxon>Onygenaceae</taxon>
        <taxon>Uncinocarpus</taxon>
    </lineage>
</organism>
<dbReference type="Pfam" id="PF00172">
    <property type="entry name" value="Zn_clus"/>
    <property type="match status" value="1"/>
</dbReference>
<dbReference type="InParanoid" id="C4JY75"/>
<dbReference type="InterPro" id="IPR053230">
    <property type="entry name" value="Trans_reg_galc"/>
</dbReference>